<dbReference type="InterPro" id="IPR003356">
    <property type="entry name" value="DNA_methylase_A-5"/>
</dbReference>
<name>X1MP78_9ZZZZ</name>
<dbReference type="InterPro" id="IPR000055">
    <property type="entry name" value="Restrct_endonuc_typeI_TRD"/>
</dbReference>
<evidence type="ECO:0000259" key="4">
    <source>
        <dbReference type="Pfam" id="PF01420"/>
    </source>
</evidence>
<dbReference type="InterPro" id="IPR044946">
    <property type="entry name" value="Restrct_endonuc_typeI_TRD_sf"/>
</dbReference>
<dbReference type="GO" id="GO:0008170">
    <property type="term" value="F:N-methyltransferase activity"/>
    <property type="evidence" value="ECO:0007669"/>
    <property type="project" value="InterPro"/>
</dbReference>
<reference evidence="6" key="1">
    <citation type="journal article" date="2014" name="Front. Microbiol.">
        <title>High frequency of phylogenetically diverse reductive dehalogenase-homologous genes in deep subseafloor sedimentary metagenomes.</title>
        <authorList>
            <person name="Kawai M."/>
            <person name="Futagami T."/>
            <person name="Toyoda A."/>
            <person name="Takaki Y."/>
            <person name="Nishi S."/>
            <person name="Hori S."/>
            <person name="Arai W."/>
            <person name="Tsubouchi T."/>
            <person name="Morono Y."/>
            <person name="Uchiyama I."/>
            <person name="Ito T."/>
            <person name="Fujiyama A."/>
            <person name="Inagaki F."/>
            <person name="Takami H."/>
        </authorList>
    </citation>
    <scope>NUCLEOTIDE SEQUENCE</scope>
    <source>
        <strain evidence="6">Expedition CK06-06</strain>
    </source>
</reference>
<dbReference type="Pfam" id="PF02384">
    <property type="entry name" value="N6_Mtase"/>
    <property type="match status" value="1"/>
</dbReference>
<evidence type="ECO:0000313" key="6">
    <source>
        <dbReference type="EMBL" id="GAI16455.1"/>
    </source>
</evidence>
<dbReference type="PANTHER" id="PTHR30408">
    <property type="entry name" value="TYPE-1 RESTRICTION ENZYME ECOKI SPECIFICITY PROTEIN"/>
    <property type="match status" value="1"/>
</dbReference>
<proteinExistence type="inferred from homology"/>
<dbReference type="GO" id="GO:0009307">
    <property type="term" value="P:DNA restriction-modification system"/>
    <property type="evidence" value="ECO:0007669"/>
    <property type="project" value="UniProtKB-KW"/>
</dbReference>
<keyword evidence="2" id="KW-0680">Restriction system</keyword>
<organism evidence="6">
    <name type="scientific">marine sediment metagenome</name>
    <dbReference type="NCBI Taxonomy" id="412755"/>
    <lineage>
        <taxon>unclassified sequences</taxon>
        <taxon>metagenomes</taxon>
        <taxon>ecological metagenomes</taxon>
    </lineage>
</organism>
<dbReference type="AlphaFoldDB" id="X1MP78"/>
<dbReference type="GO" id="GO:0003677">
    <property type="term" value="F:DNA binding"/>
    <property type="evidence" value="ECO:0007669"/>
    <property type="project" value="UniProtKB-KW"/>
</dbReference>
<evidence type="ECO:0000256" key="3">
    <source>
        <dbReference type="ARBA" id="ARBA00023125"/>
    </source>
</evidence>
<gene>
    <name evidence="6" type="ORF">S06H3_13798</name>
</gene>
<dbReference type="Gene3D" id="3.40.50.150">
    <property type="entry name" value="Vaccinia Virus protein VP39"/>
    <property type="match status" value="1"/>
</dbReference>
<feature type="domain" description="DNA methylase adenine-specific" evidence="5">
    <location>
        <begin position="2"/>
        <end position="151"/>
    </location>
</feature>
<dbReference type="Gene3D" id="3.90.220.20">
    <property type="entry name" value="DNA methylase specificity domains"/>
    <property type="match status" value="1"/>
</dbReference>
<feature type="domain" description="Type I restriction modification DNA specificity" evidence="4">
    <location>
        <begin position="248"/>
        <end position="362"/>
    </location>
</feature>
<dbReference type="SUPFAM" id="SSF116734">
    <property type="entry name" value="DNA methylase specificity domain"/>
    <property type="match status" value="1"/>
</dbReference>
<dbReference type="SUPFAM" id="SSF53335">
    <property type="entry name" value="S-adenosyl-L-methionine-dependent methyltransferases"/>
    <property type="match status" value="1"/>
</dbReference>
<dbReference type="PANTHER" id="PTHR30408:SF12">
    <property type="entry name" value="TYPE I RESTRICTION ENZYME MJAVIII SPECIFICITY SUBUNIT"/>
    <property type="match status" value="1"/>
</dbReference>
<sequence>RNSQRKEILFVERCLELVKIGGEIGIVLPIGILNNTNDQYARKFILRRAKITGIVSLPVHTFVPFGSGMKTALVFLEKYKENEAPRWGTYKVFMSVAHNIGYDSTGREIPQNDLHEGILDCFKNKKSNSSMNVEFFEPNEFVQTLKVKEIQTSFDLNRLDPDYHFLTTQCDAILSKLSLPLKNLKTLVKDPIKSGTRPHGRAQYIEGEIPSLEGGNVSDTGHIIIQNLKVIPRSFHKSHIASAVCVGDILVVKDGATTGKVGMLPKDFPHEECNINEHLFRVRINAGIIDPYYVFGFLFSGIGQLLLKREITGGAQGGIAKSAMQNLLIPIPPKEVQQKIGNDIQNTLQKVFELQNDIQITIDGFKKSVINTFNQS</sequence>
<dbReference type="InterPro" id="IPR052021">
    <property type="entry name" value="Type-I_RS_S_subunit"/>
</dbReference>
<comment type="similarity">
    <text evidence="1">Belongs to the type-I restriction system S methylase family.</text>
</comment>
<evidence type="ECO:0000256" key="1">
    <source>
        <dbReference type="ARBA" id="ARBA00010923"/>
    </source>
</evidence>
<keyword evidence="3" id="KW-0238">DNA-binding</keyword>
<feature type="non-terminal residue" evidence="6">
    <location>
        <position position="1"/>
    </location>
</feature>
<protein>
    <recommendedName>
        <fullName evidence="7">DNA methylase adenine-specific domain-containing protein</fullName>
    </recommendedName>
</protein>
<dbReference type="Pfam" id="PF01420">
    <property type="entry name" value="Methylase_S"/>
    <property type="match status" value="1"/>
</dbReference>
<dbReference type="EMBL" id="BARV01006732">
    <property type="protein sequence ID" value="GAI16455.1"/>
    <property type="molecule type" value="Genomic_DNA"/>
</dbReference>
<evidence type="ECO:0008006" key="7">
    <source>
        <dbReference type="Google" id="ProtNLM"/>
    </source>
</evidence>
<evidence type="ECO:0000259" key="5">
    <source>
        <dbReference type="Pfam" id="PF02384"/>
    </source>
</evidence>
<comment type="caution">
    <text evidence="6">The sequence shown here is derived from an EMBL/GenBank/DDBJ whole genome shotgun (WGS) entry which is preliminary data.</text>
</comment>
<evidence type="ECO:0000256" key="2">
    <source>
        <dbReference type="ARBA" id="ARBA00022747"/>
    </source>
</evidence>
<dbReference type="InterPro" id="IPR029063">
    <property type="entry name" value="SAM-dependent_MTases_sf"/>
</dbReference>
<accession>X1MP78</accession>